<protein>
    <submittedName>
        <fullName evidence="2">ATP synthase subunit s, mitochondrial</fullName>
    </submittedName>
</protein>
<name>A0A0K0FVR7_STRVS</name>
<dbReference type="Gene3D" id="3.80.10.10">
    <property type="entry name" value="Ribonuclease Inhibitor"/>
    <property type="match status" value="1"/>
</dbReference>
<proteinExistence type="predicted"/>
<keyword evidence="1" id="KW-1185">Reference proteome</keyword>
<dbReference type="SMART" id="SM00367">
    <property type="entry name" value="LRR_CC"/>
    <property type="match status" value="2"/>
</dbReference>
<evidence type="ECO:0000313" key="2">
    <source>
        <dbReference type="WBParaSite" id="SVE_1643400.1"/>
    </source>
</evidence>
<reference evidence="2" key="2">
    <citation type="submission" date="2015-08" db="UniProtKB">
        <authorList>
            <consortium name="WormBaseParasite"/>
        </authorList>
    </citation>
    <scope>IDENTIFICATION</scope>
</reference>
<dbReference type="InterPro" id="IPR032675">
    <property type="entry name" value="LRR_dom_sf"/>
</dbReference>
<accession>A0A0K0FVR7</accession>
<dbReference type="SUPFAM" id="SSF52047">
    <property type="entry name" value="RNI-like"/>
    <property type="match status" value="1"/>
</dbReference>
<dbReference type="STRING" id="75913.A0A0K0FVR7"/>
<dbReference type="InterPro" id="IPR006553">
    <property type="entry name" value="Leu-rich_rpt_Cys-con_subtyp"/>
</dbReference>
<evidence type="ECO:0000313" key="1">
    <source>
        <dbReference type="Proteomes" id="UP000035680"/>
    </source>
</evidence>
<dbReference type="WBParaSite" id="SVE_1643400.1">
    <property type="protein sequence ID" value="SVE_1643400.1"/>
    <property type="gene ID" value="SVE_1643400"/>
</dbReference>
<sequence>MINGISRGLIRIRNRIASHNIPGLMWILEGFNLVDEQRLKDVGPDRCAAEWIVKCGGKIKFDKMPDIFEDYNCLIRGTSVLDPRDPNDNVKLVWIDATNASVTGYGCLHFKGLKNIEEVNFVHCNTLHDHGLEYMGLYVGDVLKKLELSDCPKITEYGLVHLSKFVALKELKLIKLNNVYHIEKVLNELEKSLPDCKIIQQ</sequence>
<dbReference type="AlphaFoldDB" id="A0A0K0FVR7"/>
<reference evidence="1" key="1">
    <citation type="submission" date="2014-07" db="EMBL/GenBank/DDBJ databases">
        <authorList>
            <person name="Martin A.A"/>
            <person name="De Silva N."/>
        </authorList>
    </citation>
    <scope>NUCLEOTIDE SEQUENCE</scope>
</reference>
<organism evidence="1 2">
    <name type="scientific">Strongyloides venezuelensis</name>
    <name type="common">Threadworm</name>
    <dbReference type="NCBI Taxonomy" id="75913"/>
    <lineage>
        <taxon>Eukaryota</taxon>
        <taxon>Metazoa</taxon>
        <taxon>Ecdysozoa</taxon>
        <taxon>Nematoda</taxon>
        <taxon>Chromadorea</taxon>
        <taxon>Rhabditida</taxon>
        <taxon>Tylenchina</taxon>
        <taxon>Panagrolaimomorpha</taxon>
        <taxon>Strongyloidoidea</taxon>
        <taxon>Strongyloididae</taxon>
        <taxon>Strongyloides</taxon>
    </lineage>
</organism>
<dbReference type="Proteomes" id="UP000035680">
    <property type="component" value="Unassembled WGS sequence"/>
</dbReference>